<sequence>MVALARHKQLFYRLNEHMPLLTKVWRNFLDPEAYTAATARHDASEQADASCPRLPVVGATRSDRGRGQAVARETGWISRRGEFKREDGTDRGGERRRAETKEYNAEEERQEEDVENRSPEETQEEQERRDQEEQERRDQEEQEQERRDQEEQEQERRAQEKERRAQEKERRDQEEQEQERRAQEKERRAQEKERRAQEKERRAQEKERRDQEKETPQETEGEETPSEERYNASHDPGGSWLTKIPPEGTARRLPGKEPLQLYQLDRHYRNCTATPKENPDT</sequence>
<organism evidence="2 3">
    <name type="scientific">Pleurodeles waltl</name>
    <name type="common">Iberian ribbed newt</name>
    <dbReference type="NCBI Taxonomy" id="8319"/>
    <lineage>
        <taxon>Eukaryota</taxon>
        <taxon>Metazoa</taxon>
        <taxon>Chordata</taxon>
        <taxon>Craniata</taxon>
        <taxon>Vertebrata</taxon>
        <taxon>Euteleostomi</taxon>
        <taxon>Amphibia</taxon>
        <taxon>Batrachia</taxon>
        <taxon>Caudata</taxon>
        <taxon>Salamandroidea</taxon>
        <taxon>Salamandridae</taxon>
        <taxon>Pleurodelinae</taxon>
        <taxon>Pleurodeles</taxon>
    </lineage>
</organism>
<feature type="compositionally biased region" description="Polar residues" evidence="1">
    <location>
        <begin position="271"/>
        <end position="281"/>
    </location>
</feature>
<name>A0AAV7VYD5_PLEWA</name>
<dbReference type="EMBL" id="JANPWB010000002">
    <property type="protein sequence ID" value="KAJ1205501.1"/>
    <property type="molecule type" value="Genomic_DNA"/>
</dbReference>
<keyword evidence="3" id="KW-1185">Reference proteome</keyword>
<gene>
    <name evidence="2" type="ORF">NDU88_000935</name>
</gene>
<accession>A0AAV7VYD5</accession>
<evidence type="ECO:0000313" key="3">
    <source>
        <dbReference type="Proteomes" id="UP001066276"/>
    </source>
</evidence>
<protein>
    <submittedName>
        <fullName evidence="2">Uncharacterized protein</fullName>
    </submittedName>
</protein>
<evidence type="ECO:0000313" key="2">
    <source>
        <dbReference type="EMBL" id="KAJ1205501.1"/>
    </source>
</evidence>
<evidence type="ECO:0000256" key="1">
    <source>
        <dbReference type="SAM" id="MobiDB-lite"/>
    </source>
</evidence>
<comment type="caution">
    <text evidence="2">The sequence shown here is derived from an EMBL/GenBank/DDBJ whole genome shotgun (WGS) entry which is preliminary data.</text>
</comment>
<feature type="region of interest" description="Disordered" evidence="1">
    <location>
        <begin position="81"/>
        <end position="281"/>
    </location>
</feature>
<reference evidence="2" key="1">
    <citation type="journal article" date="2022" name="bioRxiv">
        <title>Sequencing and chromosome-scale assembly of the giantPleurodeles waltlgenome.</title>
        <authorList>
            <person name="Brown T."/>
            <person name="Elewa A."/>
            <person name="Iarovenko S."/>
            <person name="Subramanian E."/>
            <person name="Araus A.J."/>
            <person name="Petzold A."/>
            <person name="Susuki M."/>
            <person name="Suzuki K.-i.T."/>
            <person name="Hayashi T."/>
            <person name="Toyoda A."/>
            <person name="Oliveira C."/>
            <person name="Osipova E."/>
            <person name="Leigh N.D."/>
            <person name="Simon A."/>
            <person name="Yun M.H."/>
        </authorList>
    </citation>
    <scope>NUCLEOTIDE SEQUENCE</scope>
    <source>
        <strain evidence="2">20211129_DDA</strain>
        <tissue evidence="2">Liver</tissue>
    </source>
</reference>
<feature type="compositionally biased region" description="Basic and acidic residues" evidence="1">
    <location>
        <begin position="115"/>
        <end position="216"/>
    </location>
</feature>
<feature type="compositionally biased region" description="Basic and acidic residues" evidence="1">
    <location>
        <begin position="81"/>
        <end position="107"/>
    </location>
</feature>
<proteinExistence type="predicted"/>
<dbReference type="AlphaFoldDB" id="A0AAV7VYD5"/>
<dbReference type="Proteomes" id="UP001066276">
    <property type="component" value="Chromosome 1_2"/>
</dbReference>